<evidence type="ECO:0000313" key="1">
    <source>
        <dbReference type="EMBL" id="SPD46713.1"/>
    </source>
</evidence>
<reference evidence="1 2" key="1">
    <citation type="submission" date="2018-01" db="EMBL/GenBank/DDBJ databases">
        <authorList>
            <person name="Clerissi C."/>
        </authorList>
    </citation>
    <scope>NUCLEOTIDE SEQUENCE [LARGE SCALE GENOMIC DNA]</scope>
    <source>
        <strain evidence="1">Cupriavidus taiwanensis STM 6160</strain>
    </source>
</reference>
<sequence length="107" mass="12094">MRQDCIEAIRSFFPSAVRSKYGSFRKFLSVDEINLQIICCPACFTDSLRKTSHQASCSQSRHITGRQSFQLIFECVVNAKLSQFTKLPRKNATVANVCTNDLPLSRS</sequence>
<accession>A0A375H8B0</accession>
<evidence type="ECO:0000313" key="2">
    <source>
        <dbReference type="Proteomes" id="UP000255168"/>
    </source>
</evidence>
<protein>
    <submittedName>
        <fullName evidence="1">Uncharacterized protein</fullName>
    </submittedName>
</protein>
<organism evidence="1 2">
    <name type="scientific">Cupriavidus neocaledonicus</name>
    <dbReference type="NCBI Taxonomy" id="1040979"/>
    <lineage>
        <taxon>Bacteria</taxon>
        <taxon>Pseudomonadati</taxon>
        <taxon>Pseudomonadota</taxon>
        <taxon>Betaproteobacteria</taxon>
        <taxon>Burkholderiales</taxon>
        <taxon>Burkholderiaceae</taxon>
        <taxon>Cupriavidus</taxon>
    </lineage>
</organism>
<dbReference type="Proteomes" id="UP000255168">
    <property type="component" value="Chromosome I"/>
</dbReference>
<gene>
    <name evidence="1" type="ORF">CBM2607_11653</name>
</gene>
<dbReference type="EMBL" id="LT984806">
    <property type="protein sequence ID" value="SPD46713.1"/>
    <property type="molecule type" value="Genomic_DNA"/>
</dbReference>
<name>A0A375H8B0_9BURK</name>
<proteinExistence type="predicted"/>
<dbReference type="AlphaFoldDB" id="A0A375H8B0"/>